<evidence type="ECO:0000259" key="8">
    <source>
        <dbReference type="PROSITE" id="PS51294"/>
    </source>
</evidence>
<keyword evidence="9" id="KW-1185">Reference proteome</keyword>
<evidence type="ECO:0000256" key="2">
    <source>
        <dbReference type="ARBA" id="ARBA00022737"/>
    </source>
</evidence>
<evidence type="ECO:0000256" key="4">
    <source>
        <dbReference type="ARBA" id="ARBA00023125"/>
    </source>
</evidence>
<proteinExistence type="predicted"/>
<evidence type="ECO:0000256" key="6">
    <source>
        <dbReference type="ARBA" id="ARBA00023242"/>
    </source>
</evidence>
<dbReference type="InterPro" id="IPR017930">
    <property type="entry name" value="Myb_dom"/>
</dbReference>
<evidence type="ECO:0000256" key="3">
    <source>
        <dbReference type="ARBA" id="ARBA00023015"/>
    </source>
</evidence>
<keyword evidence="6" id="KW-0539">Nucleus</keyword>
<dbReference type="GO" id="GO:0005634">
    <property type="term" value="C:nucleus"/>
    <property type="evidence" value="ECO:0000318"/>
    <property type="project" value="GO_Central"/>
</dbReference>
<dbReference type="GO" id="GO:0000976">
    <property type="term" value="F:transcription cis-regulatory region binding"/>
    <property type="evidence" value="ECO:0000318"/>
    <property type="project" value="GO_Central"/>
</dbReference>
<dbReference type="PROSITE" id="PS50090">
    <property type="entry name" value="MYB_LIKE"/>
    <property type="match status" value="2"/>
</dbReference>
<evidence type="ECO:0000313" key="10">
    <source>
        <dbReference type="RefSeq" id="XP_021854284.2"/>
    </source>
</evidence>
<evidence type="ECO:0000313" key="9">
    <source>
        <dbReference type="Proteomes" id="UP000813463"/>
    </source>
</evidence>
<organism evidence="9 10">
    <name type="scientific">Spinacia oleracea</name>
    <name type="common">Spinach</name>
    <dbReference type="NCBI Taxonomy" id="3562"/>
    <lineage>
        <taxon>Eukaryota</taxon>
        <taxon>Viridiplantae</taxon>
        <taxon>Streptophyta</taxon>
        <taxon>Embryophyta</taxon>
        <taxon>Tracheophyta</taxon>
        <taxon>Spermatophyta</taxon>
        <taxon>Magnoliopsida</taxon>
        <taxon>eudicotyledons</taxon>
        <taxon>Gunneridae</taxon>
        <taxon>Pentapetalae</taxon>
        <taxon>Caryophyllales</taxon>
        <taxon>Chenopodiaceae</taxon>
        <taxon>Chenopodioideae</taxon>
        <taxon>Anserineae</taxon>
        <taxon>Spinacia</taxon>
    </lineage>
</organism>
<keyword evidence="3" id="KW-0805">Transcription regulation</keyword>
<feature type="domain" description="HTH myb-type" evidence="8">
    <location>
        <begin position="89"/>
        <end position="143"/>
    </location>
</feature>
<dbReference type="GeneID" id="110793688"/>
<protein>
    <submittedName>
        <fullName evidence="10">Transcription factor MYB83</fullName>
    </submittedName>
</protein>
<dbReference type="Proteomes" id="UP000813463">
    <property type="component" value="Chromosome 1"/>
</dbReference>
<dbReference type="AlphaFoldDB" id="A0A9R0IU32"/>
<gene>
    <name evidence="10" type="primary">LOC110793688</name>
</gene>
<keyword evidence="5" id="KW-0804">Transcription</keyword>
<name>A0A9R0IU32_SPIOL</name>
<dbReference type="Gene3D" id="1.10.10.60">
    <property type="entry name" value="Homeodomain-like"/>
    <property type="match status" value="2"/>
</dbReference>
<accession>A0A9R0IU32</accession>
<keyword evidence="2" id="KW-0677">Repeat</keyword>
<feature type="domain" description="Myb-like" evidence="7">
    <location>
        <begin position="36"/>
        <end position="88"/>
    </location>
</feature>
<dbReference type="Pfam" id="PF00249">
    <property type="entry name" value="Myb_DNA-binding"/>
    <property type="match status" value="2"/>
</dbReference>
<feature type="domain" description="HTH myb-type" evidence="8">
    <location>
        <begin position="40"/>
        <end position="88"/>
    </location>
</feature>
<reference evidence="10" key="2">
    <citation type="submission" date="2025-08" db="UniProtKB">
        <authorList>
            <consortium name="RefSeq"/>
        </authorList>
    </citation>
    <scope>IDENTIFICATION</scope>
    <source>
        <tissue evidence="10">Leaf</tissue>
    </source>
</reference>
<dbReference type="GO" id="GO:0045893">
    <property type="term" value="P:positive regulation of DNA-templated transcription"/>
    <property type="evidence" value="ECO:0007669"/>
    <property type="project" value="UniProtKB-ARBA"/>
</dbReference>
<dbReference type="PANTHER" id="PTHR47997">
    <property type="entry name" value="MYB DOMAIN PROTEIN 55"/>
    <property type="match status" value="1"/>
</dbReference>
<dbReference type="SUPFAM" id="SSF46689">
    <property type="entry name" value="Homeodomain-like"/>
    <property type="match status" value="1"/>
</dbReference>
<dbReference type="SMART" id="SM00717">
    <property type="entry name" value="SANT"/>
    <property type="match status" value="2"/>
</dbReference>
<sequence length="411" mass="46226">MRGPSCRDHMNIMVKDPKEKSSKCNTNNTNMIKNIPLKMRKGLWSPEEDDKLMNYMLRNGQGCWSDIARNAGLQRCGKSCRLRWINYLRPDLKRGAFSPQEEHLILHLHSLLGNRWSQIAARLPGRTDNEIKNFWNSTIKKRLKQNNNNNNNNASSIMDEHSLLSDTTTDLGVPVHYQNSYIMSQQVMLSSSVNNNNNNNDNNSDHQSVMRNPYNICMDSSIMSSTSPSSPSMHTAGSCITSGVNQFDNSLPPLLENNGYDISFSMANFGYLPEQVELIGIRDAHGRCGNYNDQFQVFHDNDNDHDHEFVTPAGMCDNDTMAATTTLTTTSDHDMLFPVIHRTIMPKNSNQIVINDSDSWGDMVKVDQNGGIAANYGNNSNGKEGNLKMGEWDSLESLLGDVSFPFLDFQA</sequence>
<evidence type="ECO:0000256" key="5">
    <source>
        <dbReference type="ARBA" id="ARBA00023163"/>
    </source>
</evidence>
<dbReference type="KEGG" id="soe:110793688"/>
<feature type="domain" description="Myb-like" evidence="7">
    <location>
        <begin position="89"/>
        <end position="139"/>
    </location>
</feature>
<dbReference type="PANTHER" id="PTHR47997:SF73">
    <property type="entry name" value="TRANSCRIPTION FACTOR MYB83-LIKE"/>
    <property type="match status" value="1"/>
</dbReference>
<dbReference type="InterPro" id="IPR051953">
    <property type="entry name" value="Plant_SW-associated_TFs"/>
</dbReference>
<dbReference type="GO" id="GO:0006355">
    <property type="term" value="P:regulation of DNA-templated transcription"/>
    <property type="evidence" value="ECO:0000318"/>
    <property type="project" value="GO_Central"/>
</dbReference>
<dbReference type="InterPro" id="IPR009057">
    <property type="entry name" value="Homeodomain-like_sf"/>
</dbReference>
<dbReference type="RefSeq" id="XP_021854284.2">
    <property type="nucleotide sequence ID" value="XM_021998592.2"/>
</dbReference>
<dbReference type="InterPro" id="IPR001005">
    <property type="entry name" value="SANT/Myb"/>
</dbReference>
<comment type="subcellular location">
    <subcellularLocation>
        <location evidence="1">Nucleus</location>
    </subcellularLocation>
</comment>
<evidence type="ECO:0000259" key="7">
    <source>
        <dbReference type="PROSITE" id="PS50090"/>
    </source>
</evidence>
<evidence type="ECO:0000256" key="1">
    <source>
        <dbReference type="ARBA" id="ARBA00004123"/>
    </source>
</evidence>
<keyword evidence="4" id="KW-0238">DNA-binding</keyword>
<reference evidence="9" key="1">
    <citation type="journal article" date="2021" name="Nat. Commun.">
        <title>Genomic analyses provide insights into spinach domestication and the genetic basis of agronomic traits.</title>
        <authorList>
            <person name="Cai X."/>
            <person name="Sun X."/>
            <person name="Xu C."/>
            <person name="Sun H."/>
            <person name="Wang X."/>
            <person name="Ge C."/>
            <person name="Zhang Z."/>
            <person name="Wang Q."/>
            <person name="Fei Z."/>
            <person name="Jiao C."/>
            <person name="Wang Q."/>
        </authorList>
    </citation>
    <scope>NUCLEOTIDE SEQUENCE [LARGE SCALE GENOMIC DNA]</scope>
    <source>
        <strain evidence="9">cv. Varoflay</strain>
    </source>
</reference>
<dbReference type="PROSITE" id="PS51294">
    <property type="entry name" value="HTH_MYB"/>
    <property type="match status" value="2"/>
</dbReference>
<dbReference type="CDD" id="cd00167">
    <property type="entry name" value="SANT"/>
    <property type="match status" value="2"/>
</dbReference>